<proteinExistence type="predicted"/>
<accession>A0A6G8IMU4</accession>
<keyword evidence="2" id="KW-1185">Reference proteome</keyword>
<evidence type="ECO:0000313" key="1">
    <source>
        <dbReference type="EMBL" id="QIM54532.1"/>
    </source>
</evidence>
<sequence length="114" mass="13089">MNIQWSDRYEFPPSLPDADPDWPLRELAAELQRLKVNVDVKMLGVPDAFPDGGWNIHKEDGVWLVYHSERGRRSRPSIFTSAFDAANFYLWIHVSNPKADNSSVGRLPRTPINK</sequence>
<dbReference type="KEGG" id="hcz:G9Q37_21360"/>
<dbReference type="RefSeq" id="WP_166230609.1">
    <property type="nucleotide sequence ID" value="NZ_CP049989.1"/>
</dbReference>
<dbReference type="EMBL" id="CP049989">
    <property type="protein sequence ID" value="QIM54532.1"/>
    <property type="molecule type" value="Genomic_DNA"/>
</dbReference>
<organism evidence="1 2">
    <name type="scientific">Hydrogenophaga crocea</name>
    <dbReference type="NCBI Taxonomy" id="2716225"/>
    <lineage>
        <taxon>Bacteria</taxon>
        <taxon>Pseudomonadati</taxon>
        <taxon>Pseudomonadota</taxon>
        <taxon>Betaproteobacteria</taxon>
        <taxon>Burkholderiales</taxon>
        <taxon>Comamonadaceae</taxon>
        <taxon>Hydrogenophaga</taxon>
    </lineage>
</organism>
<name>A0A6G8IMU4_9BURK</name>
<evidence type="ECO:0000313" key="2">
    <source>
        <dbReference type="Proteomes" id="UP000503162"/>
    </source>
</evidence>
<reference evidence="1 2" key="1">
    <citation type="submission" date="2020-03" db="EMBL/GenBank/DDBJ databases">
        <title>Hydrogenophaga sp. nov. isolated from cyanobacterial mat.</title>
        <authorList>
            <person name="Thorat V."/>
            <person name="Kirdat K."/>
            <person name="Tiwarekar B."/>
            <person name="Costa E.D."/>
            <person name="Yadav A."/>
        </authorList>
    </citation>
    <scope>NUCLEOTIDE SEQUENCE [LARGE SCALE GENOMIC DNA]</scope>
    <source>
        <strain evidence="1 2">BA0156</strain>
    </source>
</reference>
<dbReference type="Proteomes" id="UP000503162">
    <property type="component" value="Chromosome"/>
</dbReference>
<dbReference type="AlphaFoldDB" id="A0A6G8IMU4"/>
<gene>
    <name evidence="1" type="ORF">G9Q37_21360</name>
</gene>
<protein>
    <submittedName>
        <fullName evidence="1">Uncharacterized protein</fullName>
    </submittedName>
</protein>